<organism evidence="2 3">
    <name type="scientific">Nannocystis pusilla</name>
    <dbReference type="NCBI Taxonomy" id="889268"/>
    <lineage>
        <taxon>Bacteria</taxon>
        <taxon>Pseudomonadati</taxon>
        <taxon>Myxococcota</taxon>
        <taxon>Polyangia</taxon>
        <taxon>Nannocystales</taxon>
        <taxon>Nannocystaceae</taxon>
        <taxon>Nannocystis</taxon>
    </lineage>
</organism>
<dbReference type="AlphaFoldDB" id="A0A9X3ERH1"/>
<evidence type="ECO:0000313" key="3">
    <source>
        <dbReference type="Proteomes" id="UP001150924"/>
    </source>
</evidence>
<comment type="caution">
    <text evidence="2">The sequence shown here is derived from an EMBL/GenBank/DDBJ whole genome shotgun (WGS) entry which is preliminary data.</text>
</comment>
<feature type="chain" id="PRO_5040764765" evidence="1">
    <location>
        <begin position="20"/>
        <end position="148"/>
    </location>
</feature>
<evidence type="ECO:0000256" key="1">
    <source>
        <dbReference type="SAM" id="SignalP"/>
    </source>
</evidence>
<evidence type="ECO:0000313" key="2">
    <source>
        <dbReference type="EMBL" id="MCY1008843.1"/>
    </source>
</evidence>
<keyword evidence="3" id="KW-1185">Reference proteome</keyword>
<feature type="signal peptide" evidence="1">
    <location>
        <begin position="1"/>
        <end position="19"/>
    </location>
</feature>
<name>A0A9X3ERH1_9BACT</name>
<dbReference type="EMBL" id="JAPNKE010000002">
    <property type="protein sequence ID" value="MCY1008843.1"/>
    <property type="molecule type" value="Genomic_DNA"/>
</dbReference>
<protein>
    <submittedName>
        <fullName evidence="2">Uncharacterized protein</fullName>
    </submittedName>
</protein>
<proteinExistence type="predicted"/>
<sequence>MITSAALVMWLVQAPPIVAPPIGAPPLTAPPREWNLAGVFVLKQERFLTWVPRIDLNRPFRGWEYELRPVWALELTPTHRRLSSFSLAALSAPGSDPGIGLVQPKLQYRVPGTEVRVGVQTTILSFFSSAMAGGGKVMRPMGFVSGRF</sequence>
<dbReference type="Proteomes" id="UP001150924">
    <property type="component" value="Unassembled WGS sequence"/>
</dbReference>
<gene>
    <name evidence="2" type="ORF">OV079_25460</name>
</gene>
<accession>A0A9X3ERH1</accession>
<dbReference type="RefSeq" id="WP_267771467.1">
    <property type="nucleotide sequence ID" value="NZ_JAPNKE010000002.1"/>
</dbReference>
<keyword evidence="1" id="KW-0732">Signal</keyword>
<reference evidence="2" key="1">
    <citation type="submission" date="2022-11" db="EMBL/GenBank/DDBJ databases">
        <title>Minimal conservation of predation-associated metabolite biosynthetic gene clusters underscores biosynthetic potential of Myxococcota including descriptions for ten novel species: Archangium lansinium sp. nov., Myxococcus landrumus sp. nov., Nannocystis bai.</title>
        <authorList>
            <person name="Ahearne A."/>
            <person name="Stevens C."/>
            <person name="Phillips K."/>
        </authorList>
    </citation>
    <scope>NUCLEOTIDE SEQUENCE</scope>
    <source>
        <strain evidence="2">Na p29</strain>
    </source>
</reference>